<organism evidence="8 9">
    <name type="scientific">Methanobrevibacter arboriphilus JCM 13429 = DSM 1125</name>
    <dbReference type="NCBI Taxonomy" id="1300164"/>
    <lineage>
        <taxon>Archaea</taxon>
        <taxon>Methanobacteriati</taxon>
        <taxon>Methanobacteriota</taxon>
        <taxon>Methanomada group</taxon>
        <taxon>Methanobacteria</taxon>
        <taxon>Methanobacteriales</taxon>
        <taxon>Methanobacteriaceae</taxon>
        <taxon>Methanobrevibacter</taxon>
    </lineage>
</organism>
<dbReference type="Proteomes" id="UP000191661">
    <property type="component" value="Unassembled WGS sequence"/>
</dbReference>
<protein>
    <submittedName>
        <fullName evidence="8">Adhesin-like protein</fullName>
    </submittedName>
</protein>
<keyword evidence="6" id="KW-0472">Membrane</keyword>
<proteinExistence type="predicted"/>
<gene>
    <name evidence="8" type="ORF">MBBAR_4c00120</name>
</gene>
<evidence type="ECO:0000256" key="4">
    <source>
        <dbReference type="ARBA" id="ARBA00022525"/>
    </source>
</evidence>
<accession>A0A1V6N3W9</accession>
<reference evidence="8 9" key="1">
    <citation type="submission" date="2014-12" db="EMBL/GenBank/DDBJ databases">
        <title>Genome sequence of Methanobrevibacter arboriphilicus DH1, DSM1125.</title>
        <authorList>
            <person name="Poehlein A."/>
            <person name="Thauer R.K."/>
            <person name="Seedorf H."/>
            <person name="Daniel R."/>
        </authorList>
    </citation>
    <scope>NUCLEOTIDE SEQUENCE [LARGE SCALE GENOMIC DNA]</scope>
    <source>
        <strain evidence="8 9">DH1</strain>
    </source>
</reference>
<evidence type="ECO:0000313" key="9">
    <source>
        <dbReference type="Proteomes" id="UP000191661"/>
    </source>
</evidence>
<sequence length="235" mass="25280">MKIIPKSITLIIIFLLVFISLSAINAAEHNITNTTSGGLNRTVTDAGNGDIINLEEGIYTENVTNIIINKNLTIIGKNPQNTIIDAQKFGRIFNITSGNSLILINITLLNGTSSFGGSILNNGTLTLENTIFTKNNVTGSGGAIYSNGTLNIINSNFINNTANSGGAIYSYDNNTLNINNSNFTINKANNLGGAIDSETGPYLILIILISLIIQQQVKEELYTLKIDMDHSKDLI</sequence>
<evidence type="ECO:0000256" key="3">
    <source>
        <dbReference type="ARBA" id="ARBA00004613"/>
    </source>
</evidence>
<evidence type="ECO:0000256" key="7">
    <source>
        <dbReference type="ARBA" id="ARBA00023237"/>
    </source>
</evidence>
<evidence type="ECO:0000256" key="6">
    <source>
        <dbReference type="ARBA" id="ARBA00023136"/>
    </source>
</evidence>
<evidence type="ECO:0000256" key="1">
    <source>
        <dbReference type="ARBA" id="ARBA00004196"/>
    </source>
</evidence>
<keyword evidence="9" id="KW-1185">Reference proteome</keyword>
<keyword evidence="7" id="KW-0998">Cell outer membrane</keyword>
<dbReference type="InterPro" id="IPR011050">
    <property type="entry name" value="Pectin_lyase_fold/virulence"/>
</dbReference>
<name>A0A1V6N3W9_METAZ</name>
<evidence type="ECO:0000256" key="5">
    <source>
        <dbReference type="ARBA" id="ARBA00022729"/>
    </source>
</evidence>
<keyword evidence="4" id="KW-0964">Secreted</keyword>
<dbReference type="SUPFAM" id="SSF51126">
    <property type="entry name" value="Pectin lyase-like"/>
    <property type="match status" value="1"/>
</dbReference>
<evidence type="ECO:0000256" key="2">
    <source>
        <dbReference type="ARBA" id="ARBA00004442"/>
    </source>
</evidence>
<evidence type="ECO:0000313" key="8">
    <source>
        <dbReference type="EMBL" id="OQD59287.1"/>
    </source>
</evidence>
<keyword evidence="5" id="KW-0732">Signal</keyword>
<dbReference type="EMBL" id="JXMW01000004">
    <property type="protein sequence ID" value="OQD59287.1"/>
    <property type="molecule type" value="Genomic_DNA"/>
</dbReference>
<dbReference type="InterPro" id="IPR003368">
    <property type="entry name" value="POMP_repeat"/>
</dbReference>
<dbReference type="AlphaFoldDB" id="A0A1V6N3W9"/>
<dbReference type="RefSeq" id="WP_080459791.1">
    <property type="nucleotide sequence ID" value="NZ_BBET01000189.1"/>
</dbReference>
<comment type="subcellular location">
    <subcellularLocation>
        <location evidence="1">Cell envelope</location>
    </subcellularLocation>
    <subcellularLocation>
        <location evidence="2">Cell outer membrane</location>
    </subcellularLocation>
    <subcellularLocation>
        <location evidence="3">Secreted</location>
    </subcellularLocation>
</comment>
<comment type="caution">
    <text evidence="8">The sequence shown here is derived from an EMBL/GenBank/DDBJ whole genome shotgun (WGS) entry which is preliminary data.</text>
</comment>
<dbReference type="OrthoDB" id="78475at2157"/>
<dbReference type="GO" id="GO:0005576">
    <property type="term" value="C:extracellular region"/>
    <property type="evidence" value="ECO:0007669"/>
    <property type="project" value="UniProtKB-SubCell"/>
</dbReference>
<dbReference type="InterPro" id="IPR012334">
    <property type="entry name" value="Pectin_lyas_fold"/>
</dbReference>
<dbReference type="Gene3D" id="2.160.20.10">
    <property type="entry name" value="Single-stranded right-handed beta-helix, Pectin lyase-like"/>
    <property type="match status" value="1"/>
</dbReference>
<dbReference type="NCBIfam" id="TIGR01376">
    <property type="entry name" value="POMP_repeat"/>
    <property type="match status" value="2"/>
</dbReference>